<evidence type="ECO:0000256" key="1">
    <source>
        <dbReference type="ARBA" id="ARBA00004966"/>
    </source>
</evidence>
<evidence type="ECO:0000256" key="4">
    <source>
        <dbReference type="ARBA" id="ARBA00023163"/>
    </source>
</evidence>
<dbReference type="PANTHER" id="PTHR28039">
    <property type="entry name" value="CHALCONE--FLAVONONE ISOMERASE 1-RELATED"/>
    <property type="match status" value="1"/>
</dbReference>
<evidence type="ECO:0000256" key="9">
    <source>
        <dbReference type="RuleBase" id="RU361158"/>
    </source>
</evidence>
<name>A0A9J5YX86_SOLCO</name>
<keyword evidence="3" id="KW-0240">DNA-directed RNA polymerase</keyword>
<dbReference type="PANTHER" id="PTHR28039:SF8">
    <property type="entry name" value="CHALCONE--FLAVANONE ISOMERASE 1-RELATED"/>
    <property type="match status" value="1"/>
</dbReference>
<dbReference type="GO" id="GO:0009813">
    <property type="term" value="P:flavonoid biosynthetic process"/>
    <property type="evidence" value="ECO:0007669"/>
    <property type="project" value="UniProtKB-KW"/>
</dbReference>
<comment type="catalytic activity">
    <reaction evidence="8">
        <text>a chalcone = a flavanone.</text>
        <dbReference type="EC" id="5.5.1.6"/>
    </reaction>
</comment>
<protein>
    <recommendedName>
        <fullName evidence="9">Chalcone-flavonone isomerase family protein</fullName>
    </recommendedName>
</protein>
<dbReference type="SUPFAM" id="SSF54626">
    <property type="entry name" value="Chalcone isomerase"/>
    <property type="match status" value="1"/>
</dbReference>
<dbReference type="InterPro" id="IPR016087">
    <property type="entry name" value="Chalcone_isomerase"/>
</dbReference>
<dbReference type="OrthoDB" id="1903537at2759"/>
<dbReference type="GO" id="GO:0006351">
    <property type="term" value="P:DNA-templated transcription"/>
    <property type="evidence" value="ECO:0007669"/>
    <property type="project" value="InterPro"/>
</dbReference>
<organism evidence="11 12">
    <name type="scientific">Solanum commersonii</name>
    <name type="common">Commerson's wild potato</name>
    <name type="synonym">Commerson's nightshade</name>
    <dbReference type="NCBI Taxonomy" id="4109"/>
    <lineage>
        <taxon>Eukaryota</taxon>
        <taxon>Viridiplantae</taxon>
        <taxon>Streptophyta</taxon>
        <taxon>Embryophyta</taxon>
        <taxon>Tracheophyta</taxon>
        <taxon>Spermatophyta</taxon>
        <taxon>Magnoliopsida</taxon>
        <taxon>eudicotyledons</taxon>
        <taxon>Gunneridae</taxon>
        <taxon>Pentapetalae</taxon>
        <taxon>asterids</taxon>
        <taxon>lamiids</taxon>
        <taxon>Solanales</taxon>
        <taxon>Solanaceae</taxon>
        <taxon>Solanoideae</taxon>
        <taxon>Solaneae</taxon>
        <taxon>Solanum</taxon>
    </lineage>
</organism>
<evidence type="ECO:0000256" key="2">
    <source>
        <dbReference type="ARBA" id="ARBA00007166"/>
    </source>
</evidence>
<keyword evidence="6" id="KW-0284">Flavonoid biosynthesis</keyword>
<evidence type="ECO:0000259" key="10">
    <source>
        <dbReference type="Pfam" id="PF02431"/>
    </source>
</evidence>
<comment type="similarity">
    <text evidence="2 9">Belongs to the chalcone isomerase family.</text>
</comment>
<dbReference type="Gene3D" id="1.10.890.20">
    <property type="match status" value="1"/>
</dbReference>
<dbReference type="InterPro" id="IPR016089">
    <property type="entry name" value="Chalcone_isomerase_bundle_sf"/>
</dbReference>
<keyword evidence="12" id="KW-1185">Reference proteome</keyword>
<dbReference type="Gene3D" id="3.50.70.10">
    <property type="match status" value="1"/>
</dbReference>
<dbReference type="SUPFAM" id="SSF56553">
    <property type="entry name" value="Insert subdomain of RNA polymerase alpha subunit"/>
    <property type="match status" value="1"/>
</dbReference>
<evidence type="ECO:0000313" key="11">
    <source>
        <dbReference type="EMBL" id="KAG5603692.1"/>
    </source>
</evidence>
<comment type="pathway">
    <text evidence="1">Secondary metabolite biosynthesis; flavonoid biosynthesis.</text>
</comment>
<dbReference type="AlphaFoldDB" id="A0A9J5YX86"/>
<dbReference type="InterPro" id="IPR036603">
    <property type="entry name" value="RBP11-like"/>
</dbReference>
<comment type="caution">
    <text evidence="11">The sequence shown here is derived from an EMBL/GenBank/DDBJ whole genome shotgun (WGS) entry which is preliminary data.</text>
</comment>
<dbReference type="GO" id="GO:0046983">
    <property type="term" value="F:protein dimerization activity"/>
    <property type="evidence" value="ECO:0007669"/>
    <property type="project" value="InterPro"/>
</dbReference>
<feature type="domain" description="Chalcone isomerase" evidence="10">
    <location>
        <begin position="3"/>
        <end position="206"/>
    </location>
</feature>
<keyword evidence="5" id="KW-0413">Isomerase</keyword>
<dbReference type="InterPro" id="IPR044164">
    <property type="entry name" value="CFI"/>
</dbReference>
<evidence type="ECO:0000313" key="12">
    <source>
        <dbReference type="Proteomes" id="UP000824120"/>
    </source>
</evidence>
<evidence type="ECO:0000256" key="8">
    <source>
        <dbReference type="ARBA" id="ARBA00034056"/>
    </source>
</evidence>
<dbReference type="GO" id="GO:0000428">
    <property type="term" value="C:DNA-directed RNA polymerase complex"/>
    <property type="evidence" value="ECO:0007669"/>
    <property type="project" value="UniProtKB-KW"/>
</dbReference>
<dbReference type="Proteomes" id="UP000824120">
    <property type="component" value="Chromosome 5"/>
</dbReference>
<evidence type="ECO:0000256" key="7">
    <source>
        <dbReference type="ARBA" id="ARBA00025429"/>
    </source>
</evidence>
<evidence type="ECO:0000256" key="5">
    <source>
        <dbReference type="ARBA" id="ARBA00023235"/>
    </source>
</evidence>
<gene>
    <name evidence="11" type="ORF">H5410_025184</name>
</gene>
<dbReference type="Pfam" id="PF02431">
    <property type="entry name" value="Chalcone"/>
    <property type="match status" value="1"/>
</dbReference>
<accession>A0A9J5YX86</accession>
<reference evidence="11 12" key="1">
    <citation type="submission" date="2020-09" db="EMBL/GenBank/DDBJ databases">
        <title>De no assembly of potato wild relative species, Solanum commersonii.</title>
        <authorList>
            <person name="Cho K."/>
        </authorList>
    </citation>
    <scope>NUCLEOTIDE SEQUENCE [LARGE SCALE GENOMIC DNA]</scope>
    <source>
        <strain evidence="11">LZ3.2</strain>
        <tissue evidence="11">Leaf</tissue>
    </source>
</reference>
<dbReference type="InterPro" id="IPR016088">
    <property type="entry name" value="Chalcone_isomerase_3-sand"/>
</dbReference>
<sequence length="269" mass="29765">MVVENYVFPPTMVKPPGSNNTFFLAGAGNRGLEIEGKFVKFTAIGVYLEESAIPFLADKWKGKSSEELEHSVEFFRDIVSGPFEKFTRVTMILPLTGKQYSEKVAENCVAYWKAIGTYSDAERQAIEKFLNVFQSETFPPGASIIFTQSPLGSLTISFSKDDSVPCVGNAVIENKQLSEAVLDSIIGEHGVSPAAKCSIAKRVSELLKTRKGIIIVKLRRGQEFSLRAIARKGIGKHYVKWSSATTVTFMREPDIYINEGMMGTSTLQR</sequence>
<evidence type="ECO:0000256" key="3">
    <source>
        <dbReference type="ARBA" id="ARBA00022478"/>
    </source>
</evidence>
<comment type="function">
    <text evidence="7">Catalyzes the intramolecular cyclization of bicyclic chalcones into tricyclic (S)-flavanones. Responsible for the isomerization of 4,2',4',6'-tetrahydroxychalcone (also termed chalcone) into naringenin.</text>
</comment>
<dbReference type="Gene3D" id="3.30.1360.10">
    <property type="entry name" value="RNA polymerase, RBP11-like subunit"/>
    <property type="match status" value="1"/>
</dbReference>
<dbReference type="EMBL" id="JACXVP010000005">
    <property type="protein sequence ID" value="KAG5603692.1"/>
    <property type="molecule type" value="Genomic_DNA"/>
</dbReference>
<evidence type="ECO:0000256" key="6">
    <source>
        <dbReference type="ARBA" id="ARBA00023241"/>
    </source>
</evidence>
<keyword evidence="4" id="KW-0804">Transcription</keyword>
<proteinExistence type="inferred from homology"/>
<dbReference type="InterPro" id="IPR036298">
    <property type="entry name" value="Chalcone_isomerase_sf"/>
</dbReference>
<dbReference type="GO" id="GO:0045430">
    <property type="term" value="F:chalcone isomerase activity"/>
    <property type="evidence" value="ECO:0007669"/>
    <property type="project" value="UniProtKB-EC"/>
</dbReference>
<dbReference type="InterPro" id="IPR036643">
    <property type="entry name" value="RNApol_insert_sf"/>
</dbReference>